<keyword evidence="5" id="KW-1185">Reference proteome</keyword>
<dbReference type="InterPro" id="IPR036705">
    <property type="entry name" value="Ribosyl_crysJ1_sf"/>
</dbReference>
<dbReference type="GO" id="GO:0016798">
    <property type="term" value="F:hydrolase activity, acting on glycosyl bonds"/>
    <property type="evidence" value="ECO:0007669"/>
    <property type="project" value="UniProtKB-KW"/>
</dbReference>
<dbReference type="PANTHER" id="PTHR16222">
    <property type="entry name" value="ADP-RIBOSYLGLYCOHYDROLASE"/>
    <property type="match status" value="1"/>
</dbReference>
<dbReference type="Gene3D" id="1.10.4080.10">
    <property type="entry name" value="ADP-ribosylation/Crystallin J1"/>
    <property type="match status" value="1"/>
</dbReference>
<dbReference type="InterPro" id="IPR005502">
    <property type="entry name" value="Ribosyl_crysJ1"/>
</dbReference>
<sequence length="377" mass="40303">MDPANRPLAPDYRSRVRGCLLGGAIGDILGAPVEGLPLETIHREYGRAGVRAFHGNSVTGWSRAGRITDDTQMNLFTVAGLVTAGIQRDSVSPHVDFDPVRELHRAYLAWYDTQTCEQPPEHPANWLHAQPWLYDPRGPGRTCMRALATTAQDRRLAVPAANASKGCGGVMRSAPIGLLPPDRVRQQWVFDWAATASGLTHGHPTGQLAAGAFAVLIHRVVAGDRLPQALDAVLAELARHEDHTETTRALSAARRAAEQDPVTADTVESLGQGWTGEEALSIAVYAVLVHGEPSPDSTRSALTTSVTHSGDSDSTGAVCGNLLGALHGLDCLPPELAQNVERSEVILDAAEDLARAFSADHAADSADLRRRYLATTR</sequence>
<keyword evidence="2 4" id="KW-0378">Hydrolase</keyword>
<dbReference type="PANTHER" id="PTHR16222:SF24">
    <property type="entry name" value="ADP-RIBOSYLHYDROLASE ARH3"/>
    <property type="match status" value="1"/>
</dbReference>
<dbReference type="EMBL" id="JAVLVT010000013">
    <property type="protein sequence ID" value="MDS1272523.1"/>
    <property type="molecule type" value="Genomic_DNA"/>
</dbReference>
<comment type="similarity">
    <text evidence="1">Belongs to the ADP-ribosylglycohydrolase family.</text>
</comment>
<evidence type="ECO:0000256" key="3">
    <source>
        <dbReference type="SAM" id="MobiDB-lite"/>
    </source>
</evidence>
<comment type="caution">
    <text evidence="4">The sequence shown here is derived from an EMBL/GenBank/DDBJ whole genome shotgun (WGS) entry which is preliminary data.</text>
</comment>
<dbReference type="InterPro" id="IPR050792">
    <property type="entry name" value="ADP-ribosylglycohydrolase"/>
</dbReference>
<feature type="compositionally biased region" description="Polar residues" evidence="3">
    <location>
        <begin position="295"/>
        <end position="313"/>
    </location>
</feature>
<accession>A0ABU2HB83</accession>
<name>A0ABU2HB83_9ACTN</name>
<feature type="region of interest" description="Disordered" evidence="3">
    <location>
        <begin position="293"/>
        <end position="313"/>
    </location>
</feature>
<protein>
    <submittedName>
        <fullName evidence="4">ADP-ribosylglycohydrolase family protein</fullName>
        <ecNumber evidence="4">3.2.2.-</ecNumber>
    </submittedName>
</protein>
<dbReference type="EC" id="3.2.2.-" evidence="4"/>
<dbReference type="SUPFAM" id="SSF101478">
    <property type="entry name" value="ADP-ribosylglycohydrolase"/>
    <property type="match status" value="1"/>
</dbReference>
<gene>
    <name evidence="4" type="ORF">RIF23_19730</name>
</gene>
<dbReference type="RefSeq" id="WP_310914110.1">
    <property type="nucleotide sequence ID" value="NZ_JAVLVT010000013.1"/>
</dbReference>
<evidence type="ECO:0000256" key="2">
    <source>
        <dbReference type="ARBA" id="ARBA00022801"/>
    </source>
</evidence>
<keyword evidence="4" id="KW-0326">Glycosidase</keyword>
<evidence type="ECO:0000313" key="5">
    <source>
        <dbReference type="Proteomes" id="UP001250214"/>
    </source>
</evidence>
<proteinExistence type="inferred from homology"/>
<organism evidence="4 5">
    <name type="scientific">Lipingzhangella rawalii</name>
    <dbReference type="NCBI Taxonomy" id="2055835"/>
    <lineage>
        <taxon>Bacteria</taxon>
        <taxon>Bacillati</taxon>
        <taxon>Actinomycetota</taxon>
        <taxon>Actinomycetes</taxon>
        <taxon>Streptosporangiales</taxon>
        <taxon>Nocardiopsidaceae</taxon>
        <taxon>Lipingzhangella</taxon>
    </lineage>
</organism>
<dbReference type="Proteomes" id="UP001250214">
    <property type="component" value="Unassembled WGS sequence"/>
</dbReference>
<dbReference type="Pfam" id="PF03747">
    <property type="entry name" value="ADP_ribosyl_GH"/>
    <property type="match status" value="1"/>
</dbReference>
<evidence type="ECO:0000313" key="4">
    <source>
        <dbReference type="EMBL" id="MDS1272523.1"/>
    </source>
</evidence>
<evidence type="ECO:0000256" key="1">
    <source>
        <dbReference type="ARBA" id="ARBA00010702"/>
    </source>
</evidence>
<reference evidence="5" key="1">
    <citation type="submission" date="2023-07" db="EMBL/GenBank/DDBJ databases">
        <title>Novel species in the genus Lipingzhangella isolated from Sambhar Salt Lake.</title>
        <authorList>
            <person name="Jiya N."/>
            <person name="Kajale S."/>
            <person name="Sharma A."/>
        </authorList>
    </citation>
    <scope>NUCLEOTIDE SEQUENCE [LARGE SCALE GENOMIC DNA]</scope>
    <source>
        <strain evidence="5">LS1_29</strain>
    </source>
</reference>